<proteinExistence type="predicted"/>
<dbReference type="STRING" id="570521.SAMN04488508_102290"/>
<dbReference type="Pfam" id="PF06580">
    <property type="entry name" value="His_kinase"/>
    <property type="match status" value="1"/>
</dbReference>
<dbReference type="PANTHER" id="PTHR34220:SF7">
    <property type="entry name" value="SENSOR HISTIDINE KINASE YPDA"/>
    <property type="match status" value="1"/>
</dbReference>
<keyword evidence="1" id="KW-0472">Membrane</keyword>
<dbReference type="PANTHER" id="PTHR34220">
    <property type="entry name" value="SENSOR HISTIDINE KINASE YPDA"/>
    <property type="match status" value="1"/>
</dbReference>
<keyword evidence="1" id="KW-0812">Transmembrane</keyword>
<dbReference type="InterPro" id="IPR036890">
    <property type="entry name" value="HATPase_C_sf"/>
</dbReference>
<dbReference type="RefSeq" id="WP_073314968.1">
    <property type="nucleotide sequence ID" value="NZ_FQYP01000002.1"/>
</dbReference>
<evidence type="ECO:0000259" key="2">
    <source>
        <dbReference type="Pfam" id="PF06580"/>
    </source>
</evidence>
<dbReference type="GO" id="GO:0016020">
    <property type="term" value="C:membrane"/>
    <property type="evidence" value="ECO:0007669"/>
    <property type="project" value="InterPro"/>
</dbReference>
<feature type="transmembrane region" description="Helical" evidence="1">
    <location>
        <begin position="130"/>
        <end position="151"/>
    </location>
</feature>
<organism evidence="3 4">
    <name type="scientific">Aquimarina spongiae</name>
    <dbReference type="NCBI Taxonomy" id="570521"/>
    <lineage>
        <taxon>Bacteria</taxon>
        <taxon>Pseudomonadati</taxon>
        <taxon>Bacteroidota</taxon>
        <taxon>Flavobacteriia</taxon>
        <taxon>Flavobacteriales</taxon>
        <taxon>Flavobacteriaceae</taxon>
        <taxon>Aquimarina</taxon>
    </lineage>
</organism>
<dbReference type="EMBL" id="FQYP01000002">
    <property type="protein sequence ID" value="SHI64762.1"/>
    <property type="molecule type" value="Genomic_DNA"/>
</dbReference>
<reference evidence="4" key="1">
    <citation type="submission" date="2016-11" db="EMBL/GenBank/DDBJ databases">
        <authorList>
            <person name="Varghese N."/>
            <person name="Submissions S."/>
        </authorList>
    </citation>
    <scope>NUCLEOTIDE SEQUENCE [LARGE SCALE GENOMIC DNA]</scope>
    <source>
        <strain evidence="4">DSM 22623</strain>
    </source>
</reference>
<dbReference type="Proteomes" id="UP000184432">
    <property type="component" value="Unassembled WGS sequence"/>
</dbReference>
<sequence>MESRKKNPFYFDKKLLQFLLFFYLIAYLVDFLGVYLSSLASTDPIQDDSLVNLLINYVFYYFTKSLYIYLALVFTQKYLFGGKRIVLKSTIHILLAFLLSFYTSFVQLLISKHIIGSAIEVTFDSVYIRGLNGLSFNFFVYFSMVAILYAYNYLQKEKENEIQQMHLTNQLFDSKIQALQSQLQPHFLFNALNDISSLMEEDITKSQDAIADLSDLLRDTLNLTDSKFIPLDKELELLKKYLQLEKIRFDDKLQFEITVAPELLSTKVPPLLLQPILENAIKHGFSLHHDVLTISIDITTSQENIHLVISNNGQPLPETEPVMGIGISNILSRMDSLYDGNFSFAMRNVEDQGGGQKVVTEMVLPMVR</sequence>
<evidence type="ECO:0000256" key="1">
    <source>
        <dbReference type="SAM" id="Phobius"/>
    </source>
</evidence>
<dbReference type="InterPro" id="IPR010559">
    <property type="entry name" value="Sig_transdc_His_kin_internal"/>
</dbReference>
<evidence type="ECO:0000313" key="4">
    <source>
        <dbReference type="Proteomes" id="UP000184432"/>
    </source>
</evidence>
<dbReference type="AlphaFoldDB" id="A0A1M6CUR3"/>
<dbReference type="InterPro" id="IPR050640">
    <property type="entry name" value="Bact_2-comp_sensor_kinase"/>
</dbReference>
<feature type="domain" description="Signal transduction histidine kinase internal region" evidence="2">
    <location>
        <begin position="175"/>
        <end position="253"/>
    </location>
</feature>
<feature type="transmembrane region" description="Helical" evidence="1">
    <location>
        <begin position="91"/>
        <end position="110"/>
    </location>
</feature>
<gene>
    <name evidence="3" type="ORF">SAMN04488508_102290</name>
</gene>
<name>A0A1M6CUR3_9FLAO</name>
<dbReference type="OrthoDB" id="9809908at2"/>
<feature type="transmembrane region" description="Helical" evidence="1">
    <location>
        <begin position="20"/>
        <end position="38"/>
    </location>
</feature>
<protein>
    <recommendedName>
        <fullName evidence="2">Signal transduction histidine kinase internal region domain-containing protein</fullName>
    </recommendedName>
</protein>
<dbReference type="Gene3D" id="3.30.565.10">
    <property type="entry name" value="Histidine kinase-like ATPase, C-terminal domain"/>
    <property type="match status" value="1"/>
</dbReference>
<evidence type="ECO:0000313" key="3">
    <source>
        <dbReference type="EMBL" id="SHI64762.1"/>
    </source>
</evidence>
<keyword evidence="4" id="KW-1185">Reference proteome</keyword>
<feature type="transmembrane region" description="Helical" evidence="1">
    <location>
        <begin position="58"/>
        <end position="79"/>
    </location>
</feature>
<dbReference type="SUPFAM" id="SSF55874">
    <property type="entry name" value="ATPase domain of HSP90 chaperone/DNA topoisomerase II/histidine kinase"/>
    <property type="match status" value="1"/>
</dbReference>
<accession>A0A1M6CUR3</accession>
<keyword evidence="1" id="KW-1133">Transmembrane helix</keyword>
<dbReference type="GO" id="GO:0000155">
    <property type="term" value="F:phosphorelay sensor kinase activity"/>
    <property type="evidence" value="ECO:0007669"/>
    <property type="project" value="InterPro"/>
</dbReference>